<gene>
    <name evidence="4" type="ORF">DW2_06338</name>
</gene>
<dbReference type="PATRIC" id="fig|1317124.6.peg.1285"/>
<dbReference type="InterPro" id="IPR042272">
    <property type="entry name" value="ATP12_ATP_synth-F1-assembly_N"/>
</dbReference>
<dbReference type="PANTHER" id="PTHR21013">
    <property type="entry name" value="ATP SYNTHASE MITOCHONDRIAL F1 COMPLEX ASSEMBLY FACTOR 2/ATP12 PROTEIN, MITOCHONDRIAL PRECURSOR"/>
    <property type="match status" value="1"/>
</dbReference>
<dbReference type="InterPro" id="IPR023335">
    <property type="entry name" value="ATP12_ortho_dom_sf"/>
</dbReference>
<proteinExistence type="inferred from homology"/>
<evidence type="ECO:0000313" key="5">
    <source>
        <dbReference type="Proteomes" id="UP000028607"/>
    </source>
</evidence>
<dbReference type="Gene3D" id="3.30.2180.10">
    <property type="entry name" value="ATP12-like"/>
    <property type="match status" value="1"/>
</dbReference>
<dbReference type="SUPFAM" id="SSF160909">
    <property type="entry name" value="ATP12-like"/>
    <property type="match status" value="1"/>
</dbReference>
<dbReference type="RefSeq" id="WP_038144673.1">
    <property type="nucleotide sequence ID" value="NZ_AQRC01000004.1"/>
</dbReference>
<organism evidence="4 5">
    <name type="scientific">Thioclava atlantica</name>
    <dbReference type="NCBI Taxonomy" id="1317124"/>
    <lineage>
        <taxon>Bacteria</taxon>
        <taxon>Pseudomonadati</taxon>
        <taxon>Pseudomonadota</taxon>
        <taxon>Alphaproteobacteria</taxon>
        <taxon>Rhodobacterales</taxon>
        <taxon>Paracoccaceae</taxon>
        <taxon>Thioclava</taxon>
    </lineage>
</organism>
<keyword evidence="5" id="KW-1185">Reference proteome</keyword>
<comment type="similarity">
    <text evidence="1">Belongs to the ATP12 family.</text>
</comment>
<keyword evidence="3" id="KW-0143">Chaperone</keyword>
<dbReference type="GO" id="GO:0043461">
    <property type="term" value="P:proton-transporting ATP synthase complex assembly"/>
    <property type="evidence" value="ECO:0007669"/>
    <property type="project" value="InterPro"/>
</dbReference>
<dbReference type="Pfam" id="PF07542">
    <property type="entry name" value="ATP12"/>
    <property type="match status" value="1"/>
</dbReference>
<dbReference type="Proteomes" id="UP000028607">
    <property type="component" value="Unassembled WGS sequence"/>
</dbReference>
<evidence type="ECO:0000256" key="3">
    <source>
        <dbReference type="ARBA" id="ARBA00023186"/>
    </source>
</evidence>
<evidence type="ECO:0000256" key="2">
    <source>
        <dbReference type="ARBA" id="ARBA00022946"/>
    </source>
</evidence>
<dbReference type="OrthoDB" id="9797825at2"/>
<evidence type="ECO:0000313" key="4">
    <source>
        <dbReference type="EMBL" id="KFE35558.1"/>
    </source>
</evidence>
<dbReference type="InterPro" id="IPR011419">
    <property type="entry name" value="ATP12_ATP_synth-F1-assembly"/>
</dbReference>
<dbReference type="EMBL" id="AQRC01000004">
    <property type="protein sequence ID" value="KFE35558.1"/>
    <property type="molecule type" value="Genomic_DNA"/>
</dbReference>
<keyword evidence="2" id="KW-0809">Transit peptide</keyword>
<reference evidence="5" key="1">
    <citation type="submission" date="2013-04" db="EMBL/GenBank/DDBJ databases">
        <title>Thioclava sp. 13D2W-2 Genome Sequencing.</title>
        <authorList>
            <person name="Lai Q."/>
            <person name="Li G."/>
            <person name="Shao Z."/>
        </authorList>
    </citation>
    <scope>NUCLEOTIDE SEQUENCE [LARGE SCALE GENOMIC DNA]</scope>
    <source>
        <strain evidence="5">13D2W-2</strain>
    </source>
</reference>
<evidence type="ECO:0000256" key="1">
    <source>
        <dbReference type="ARBA" id="ARBA00008231"/>
    </source>
</evidence>
<protein>
    <submittedName>
        <fullName evidence="4">ATP12 ATPase</fullName>
    </submittedName>
</protein>
<dbReference type="PANTHER" id="PTHR21013:SF10">
    <property type="entry name" value="ATP SYNTHASE MITOCHONDRIAL F1 COMPLEX ASSEMBLY FACTOR 2"/>
    <property type="match status" value="1"/>
</dbReference>
<name>A0A085TXW1_9RHOB</name>
<accession>A0A085TXW1</accession>
<comment type="caution">
    <text evidence="4">The sequence shown here is derived from an EMBL/GenBank/DDBJ whole genome shotgun (WGS) entry which is preliminary data.</text>
</comment>
<dbReference type="Gene3D" id="1.10.3580.10">
    <property type="entry name" value="ATP12 ATPase"/>
    <property type="match status" value="1"/>
</dbReference>
<dbReference type="eggNOG" id="COG5387">
    <property type="taxonomic scope" value="Bacteria"/>
</dbReference>
<dbReference type="STRING" id="1317124.DW2_06338"/>
<dbReference type="AlphaFoldDB" id="A0A085TXW1"/>
<sequence length="236" mass="25515">MSEWAAKRFWKEASVTELPEGFGVALDGRPVKTPAKAPLVVPTRALAEAIAAEWDAQEGSIKPQTMPTTRSANAAIDKVAVQKDEVVTMIAEFGGTDLLCYRAEGPEELVERQAALWDPLLEWAAQELEAPLEVTVGVLPVAQPEASLSRLHAHVAALDPFALAALHDLVSISGSLVLGLAVARGKVPVEDAWVISRLDEDWQIAQWGEDEEAAEIASLKREALCDAARIWALARR</sequence>
<reference evidence="4 5" key="2">
    <citation type="journal article" date="2015" name="Antonie Van Leeuwenhoek">
        <title>Thioclava indica sp. nov., isolated from surface seawater of the Indian Ocean.</title>
        <authorList>
            <person name="Liu Y."/>
            <person name="Lai Q."/>
            <person name="Du J."/>
            <person name="Xu H."/>
            <person name="Jiang L."/>
            <person name="Shao Z."/>
        </authorList>
    </citation>
    <scope>NUCLEOTIDE SEQUENCE [LARGE SCALE GENOMIC DNA]</scope>
    <source>
        <strain evidence="4 5">13D2W-2</strain>
    </source>
</reference>